<dbReference type="NCBIfam" id="TIGR00158">
    <property type="entry name" value="L9"/>
    <property type="match status" value="1"/>
</dbReference>
<dbReference type="GO" id="GO:0019843">
    <property type="term" value="F:rRNA binding"/>
    <property type="evidence" value="ECO:0007669"/>
    <property type="project" value="UniProtKB-UniRule"/>
</dbReference>
<keyword evidence="2 7" id="KW-0699">rRNA-binding</keyword>
<dbReference type="Proteomes" id="UP000033869">
    <property type="component" value="Unassembled WGS sequence"/>
</dbReference>
<dbReference type="Pfam" id="PF01281">
    <property type="entry name" value="Ribosomal_L9_N"/>
    <property type="match status" value="1"/>
</dbReference>
<dbReference type="GO" id="GO:0003735">
    <property type="term" value="F:structural constituent of ribosome"/>
    <property type="evidence" value="ECO:0007669"/>
    <property type="project" value="InterPro"/>
</dbReference>
<sequence>MKVIVLKSVDSLKPGDIKEVADGYARNFLIQKGFAKVATEENIKKLQGQIEEAKKEEEKKADALTKKAAKIKGIEVEIPVKAGDEDKIFGSVTSKDIAEALAKKDFDVDKHNIIMEPIKKLGVYDVEIKFGNGVTATVKVNVTKEQ</sequence>
<organism evidence="11 12">
    <name type="scientific">candidate division CPR2 bacterium GW2011_GWC1_41_48</name>
    <dbReference type="NCBI Taxonomy" id="1618344"/>
    <lineage>
        <taxon>Bacteria</taxon>
        <taxon>Bacteria division CPR2</taxon>
    </lineage>
</organism>
<accession>A0A0G0WCG4</accession>
<dbReference type="GO" id="GO:1990904">
    <property type="term" value="C:ribonucleoprotein complex"/>
    <property type="evidence" value="ECO:0007669"/>
    <property type="project" value="UniProtKB-KW"/>
</dbReference>
<dbReference type="SUPFAM" id="SSF55653">
    <property type="entry name" value="Ribosomal protein L9 C-domain"/>
    <property type="match status" value="1"/>
</dbReference>
<evidence type="ECO:0000256" key="4">
    <source>
        <dbReference type="ARBA" id="ARBA00022980"/>
    </source>
</evidence>
<evidence type="ECO:0000256" key="6">
    <source>
        <dbReference type="ARBA" id="ARBA00035292"/>
    </source>
</evidence>
<dbReference type="SUPFAM" id="SSF55658">
    <property type="entry name" value="L9 N-domain-like"/>
    <property type="match status" value="1"/>
</dbReference>
<dbReference type="InterPro" id="IPR000244">
    <property type="entry name" value="Ribosomal_bL9"/>
</dbReference>
<dbReference type="EMBL" id="LCBL01000001">
    <property type="protein sequence ID" value="KKS09742.1"/>
    <property type="molecule type" value="Genomic_DNA"/>
</dbReference>
<dbReference type="Pfam" id="PF03948">
    <property type="entry name" value="Ribosomal_L9_C"/>
    <property type="match status" value="1"/>
</dbReference>
<keyword evidence="4 7" id="KW-0689">Ribosomal protein</keyword>
<evidence type="ECO:0000256" key="8">
    <source>
        <dbReference type="SAM" id="Coils"/>
    </source>
</evidence>
<dbReference type="InterPro" id="IPR020594">
    <property type="entry name" value="Ribosomal_bL9_bac/chp"/>
</dbReference>
<gene>
    <name evidence="7" type="primary">rplI</name>
    <name evidence="11" type="ORF">UU65_C0001G0147</name>
</gene>
<dbReference type="InterPro" id="IPR009027">
    <property type="entry name" value="Ribosomal_bL9/RNase_H1_N"/>
</dbReference>
<dbReference type="AlphaFoldDB" id="A0A0G0WCG4"/>
<proteinExistence type="inferred from homology"/>
<evidence type="ECO:0000256" key="1">
    <source>
        <dbReference type="ARBA" id="ARBA00010605"/>
    </source>
</evidence>
<dbReference type="InterPro" id="IPR036791">
    <property type="entry name" value="Ribosomal_bL9_C_sf"/>
</dbReference>
<feature type="domain" description="Ribosomal protein L9" evidence="9">
    <location>
        <begin position="1"/>
        <end position="46"/>
    </location>
</feature>
<dbReference type="Gene3D" id="3.10.430.100">
    <property type="entry name" value="Ribosomal protein L9, C-terminal domain"/>
    <property type="match status" value="1"/>
</dbReference>
<evidence type="ECO:0000313" key="12">
    <source>
        <dbReference type="Proteomes" id="UP000033869"/>
    </source>
</evidence>
<feature type="coiled-coil region" evidence="8">
    <location>
        <begin position="36"/>
        <end position="67"/>
    </location>
</feature>
<comment type="caution">
    <text evidence="11">The sequence shown here is derived from an EMBL/GenBank/DDBJ whole genome shotgun (WGS) entry which is preliminary data.</text>
</comment>
<evidence type="ECO:0000259" key="10">
    <source>
        <dbReference type="Pfam" id="PF03948"/>
    </source>
</evidence>
<protein>
    <recommendedName>
        <fullName evidence="6 7">Large ribosomal subunit protein bL9</fullName>
    </recommendedName>
</protein>
<dbReference type="InterPro" id="IPR020070">
    <property type="entry name" value="Ribosomal_bL9_N"/>
</dbReference>
<reference evidence="11 12" key="1">
    <citation type="journal article" date="2015" name="Nature">
        <title>rRNA introns, odd ribosomes, and small enigmatic genomes across a large radiation of phyla.</title>
        <authorList>
            <person name="Brown C.T."/>
            <person name="Hug L.A."/>
            <person name="Thomas B.C."/>
            <person name="Sharon I."/>
            <person name="Castelle C.J."/>
            <person name="Singh A."/>
            <person name="Wilkins M.J."/>
            <person name="Williams K.H."/>
            <person name="Banfield J.F."/>
        </authorList>
    </citation>
    <scope>NUCLEOTIDE SEQUENCE [LARGE SCALE GENOMIC DNA]</scope>
</reference>
<evidence type="ECO:0000259" key="9">
    <source>
        <dbReference type="Pfam" id="PF01281"/>
    </source>
</evidence>
<dbReference type="PATRIC" id="fig|1618344.3.peg.154"/>
<evidence type="ECO:0000256" key="7">
    <source>
        <dbReference type="HAMAP-Rule" id="MF_00503"/>
    </source>
</evidence>
<evidence type="ECO:0000256" key="5">
    <source>
        <dbReference type="ARBA" id="ARBA00023274"/>
    </source>
</evidence>
<dbReference type="HAMAP" id="MF_00503">
    <property type="entry name" value="Ribosomal_bL9"/>
    <property type="match status" value="1"/>
</dbReference>
<keyword evidence="8" id="KW-0175">Coiled coil</keyword>
<keyword evidence="5 7" id="KW-0687">Ribonucleoprotein</keyword>
<keyword evidence="3 7" id="KW-0694">RNA-binding</keyword>
<evidence type="ECO:0000313" key="11">
    <source>
        <dbReference type="EMBL" id="KKS09742.1"/>
    </source>
</evidence>
<feature type="domain" description="Large ribosomal subunit protein bL9 C-terminal" evidence="10">
    <location>
        <begin position="65"/>
        <end position="143"/>
    </location>
</feature>
<evidence type="ECO:0000256" key="3">
    <source>
        <dbReference type="ARBA" id="ARBA00022884"/>
    </source>
</evidence>
<dbReference type="PANTHER" id="PTHR21368">
    <property type="entry name" value="50S RIBOSOMAL PROTEIN L9"/>
    <property type="match status" value="1"/>
</dbReference>
<comment type="similarity">
    <text evidence="1 7">Belongs to the bacterial ribosomal protein bL9 family.</text>
</comment>
<dbReference type="InterPro" id="IPR036935">
    <property type="entry name" value="Ribosomal_bL9_N_sf"/>
</dbReference>
<name>A0A0G0WCG4_UNCC2</name>
<comment type="function">
    <text evidence="7">Binds to the 23S rRNA.</text>
</comment>
<evidence type="ECO:0000256" key="2">
    <source>
        <dbReference type="ARBA" id="ARBA00022730"/>
    </source>
</evidence>
<dbReference type="GO" id="GO:0005840">
    <property type="term" value="C:ribosome"/>
    <property type="evidence" value="ECO:0007669"/>
    <property type="project" value="UniProtKB-KW"/>
</dbReference>
<dbReference type="Gene3D" id="3.40.5.10">
    <property type="entry name" value="Ribosomal protein L9, N-terminal domain"/>
    <property type="match status" value="1"/>
</dbReference>
<dbReference type="InterPro" id="IPR020069">
    <property type="entry name" value="Ribosomal_bL9_C"/>
</dbReference>
<dbReference type="GO" id="GO:0006412">
    <property type="term" value="P:translation"/>
    <property type="evidence" value="ECO:0007669"/>
    <property type="project" value="UniProtKB-UniRule"/>
</dbReference>